<dbReference type="FunFam" id="3.40.50.720:FF:000084">
    <property type="entry name" value="Short-chain dehydrogenase reductase"/>
    <property type="match status" value="1"/>
</dbReference>
<proteinExistence type="inferred from homology"/>
<comment type="similarity">
    <text evidence="1">Belongs to the short-chain dehydrogenases/reductases (SDR) family.</text>
</comment>
<dbReference type="RefSeq" id="WP_111146189.1">
    <property type="nucleotide sequence ID" value="NZ_QKRB01000040.1"/>
</dbReference>
<sequence length="263" mass="28043">MNSDRLEGKVAVVTGGGSGIGQAAAVLLADRGASVALLEYDQEHGEEAAEQLRKSGARAMSIGCDIAEAAEVERAYAEVVRQWGRLDIVFANAGIAGKLSPIETMEPEEWDRTIRTNLRGTFLTLKYAIPHMKTNGGSIIITSSVSGNRIFSQAGFTAYSTTKAGQTAMMKMAALELARYGIRVNAICPGGIKTGIGGSIEKSRDLRAVEVPLEFPEGAEPLEHRPGTAEEVAELVYFLATARSRHITGTEIYIDGAESLLRG</sequence>
<evidence type="ECO:0000256" key="2">
    <source>
        <dbReference type="ARBA" id="ARBA00023002"/>
    </source>
</evidence>
<dbReference type="PANTHER" id="PTHR42760">
    <property type="entry name" value="SHORT-CHAIN DEHYDROGENASES/REDUCTASES FAMILY MEMBER"/>
    <property type="match status" value="1"/>
</dbReference>
<dbReference type="SMART" id="SM00822">
    <property type="entry name" value="PKS_KR"/>
    <property type="match status" value="1"/>
</dbReference>
<dbReference type="PRINTS" id="PR00080">
    <property type="entry name" value="SDRFAMILY"/>
</dbReference>
<evidence type="ECO:0000313" key="5">
    <source>
        <dbReference type="Proteomes" id="UP000249522"/>
    </source>
</evidence>
<name>A0A2W1LN68_9BACL</name>
<dbReference type="Proteomes" id="UP000249522">
    <property type="component" value="Unassembled WGS sequence"/>
</dbReference>
<organism evidence="4 5">
    <name type="scientific">Paenibacillus sambharensis</name>
    <dbReference type="NCBI Taxonomy" id="1803190"/>
    <lineage>
        <taxon>Bacteria</taxon>
        <taxon>Bacillati</taxon>
        <taxon>Bacillota</taxon>
        <taxon>Bacilli</taxon>
        <taxon>Bacillales</taxon>
        <taxon>Paenibacillaceae</taxon>
        <taxon>Paenibacillus</taxon>
    </lineage>
</organism>
<keyword evidence="2" id="KW-0560">Oxidoreductase</keyword>
<dbReference type="GO" id="GO:0016616">
    <property type="term" value="F:oxidoreductase activity, acting on the CH-OH group of donors, NAD or NADP as acceptor"/>
    <property type="evidence" value="ECO:0007669"/>
    <property type="project" value="TreeGrafter"/>
</dbReference>
<evidence type="ECO:0000259" key="3">
    <source>
        <dbReference type="SMART" id="SM00822"/>
    </source>
</evidence>
<evidence type="ECO:0000256" key="1">
    <source>
        <dbReference type="ARBA" id="ARBA00006484"/>
    </source>
</evidence>
<protein>
    <submittedName>
        <fullName evidence="4">3-oxoacyl-[acyl-carrier-protein] reductase</fullName>
    </submittedName>
</protein>
<dbReference type="EMBL" id="QKRB01000040">
    <property type="protein sequence ID" value="PZD96335.1"/>
    <property type="molecule type" value="Genomic_DNA"/>
</dbReference>
<dbReference type="Pfam" id="PF13561">
    <property type="entry name" value="adh_short_C2"/>
    <property type="match status" value="1"/>
</dbReference>
<dbReference type="SUPFAM" id="SSF51735">
    <property type="entry name" value="NAD(P)-binding Rossmann-fold domains"/>
    <property type="match status" value="1"/>
</dbReference>
<feature type="domain" description="Ketoreductase" evidence="3">
    <location>
        <begin position="9"/>
        <end position="195"/>
    </location>
</feature>
<dbReference type="NCBIfam" id="NF004203">
    <property type="entry name" value="PRK05653.2-4"/>
    <property type="match status" value="1"/>
</dbReference>
<dbReference type="CDD" id="cd05233">
    <property type="entry name" value="SDR_c"/>
    <property type="match status" value="1"/>
</dbReference>
<dbReference type="InterPro" id="IPR036291">
    <property type="entry name" value="NAD(P)-bd_dom_sf"/>
</dbReference>
<reference evidence="4 5" key="1">
    <citation type="submission" date="2018-06" db="EMBL/GenBank/DDBJ databases">
        <title>Paenibacillus imtechensis sp. nov.</title>
        <authorList>
            <person name="Pinnaka A.K."/>
            <person name="Singh H."/>
            <person name="Kaur M."/>
        </authorList>
    </citation>
    <scope>NUCLEOTIDE SEQUENCE [LARGE SCALE GENOMIC DNA]</scope>
    <source>
        <strain evidence="4 5">SMB1</strain>
    </source>
</reference>
<dbReference type="InterPro" id="IPR057326">
    <property type="entry name" value="KR_dom"/>
</dbReference>
<dbReference type="AlphaFoldDB" id="A0A2W1LN68"/>
<dbReference type="GO" id="GO:0008206">
    <property type="term" value="P:bile acid metabolic process"/>
    <property type="evidence" value="ECO:0007669"/>
    <property type="project" value="UniProtKB-ARBA"/>
</dbReference>
<accession>A0A2W1LN68</accession>
<keyword evidence="5" id="KW-1185">Reference proteome</keyword>
<dbReference type="PRINTS" id="PR00081">
    <property type="entry name" value="GDHRDH"/>
</dbReference>
<comment type="caution">
    <text evidence="4">The sequence shown here is derived from an EMBL/GenBank/DDBJ whole genome shotgun (WGS) entry which is preliminary data.</text>
</comment>
<evidence type="ECO:0000313" key="4">
    <source>
        <dbReference type="EMBL" id="PZD96335.1"/>
    </source>
</evidence>
<gene>
    <name evidence="4" type="ORF">DNH61_08250</name>
</gene>
<dbReference type="InterPro" id="IPR002347">
    <property type="entry name" value="SDR_fam"/>
</dbReference>
<dbReference type="OrthoDB" id="9803333at2"/>
<dbReference type="Gene3D" id="3.40.50.720">
    <property type="entry name" value="NAD(P)-binding Rossmann-like Domain"/>
    <property type="match status" value="1"/>
</dbReference>